<dbReference type="PROSITE" id="PS50931">
    <property type="entry name" value="HTH_LYSR"/>
    <property type="match status" value="1"/>
</dbReference>
<dbReference type="OrthoDB" id="9815174at2"/>
<dbReference type="InterPro" id="IPR036388">
    <property type="entry name" value="WH-like_DNA-bd_sf"/>
</dbReference>
<sequence length="301" mass="32336">MTLDEMNAFMALVQLQSTRETAELLGLTQPAITRRVQSLEASLGVVLLDRQTKPLKPTAMGRRVYRQCERISNELALLRQLVEQDAPPSGVLRLGLPQSITDIGVAPALMSLTHRYPHIEPRLSSNWGVNLLQGIQKGIVDAALLLYPAGNIFPEGLQSKDLGAVPLVVATAAGGGPLPTTLAACHQQGWVLNPTGCGFRGGLERALKDRGLPMRINMEVTGNDLQLALIADGGGLGLVPRYLLENSVYAGRLRILPLQDFQPDNRLWLVHPVLPRPLAEAAASFGSTVAARLGLTAPLAH</sequence>
<dbReference type="PRINTS" id="PR00039">
    <property type="entry name" value="HTHLYSR"/>
</dbReference>
<dbReference type="Gene3D" id="1.10.10.10">
    <property type="entry name" value="Winged helix-like DNA-binding domain superfamily/Winged helix DNA-binding domain"/>
    <property type="match status" value="1"/>
</dbReference>
<feature type="domain" description="HTH lysR-type" evidence="5">
    <location>
        <begin position="1"/>
        <end position="58"/>
    </location>
</feature>
<evidence type="ECO:0000256" key="1">
    <source>
        <dbReference type="ARBA" id="ARBA00009437"/>
    </source>
</evidence>
<organism evidence="6 7">
    <name type="scientific">Sodalis praecaptivus</name>
    <dbReference type="NCBI Taxonomy" id="1239307"/>
    <lineage>
        <taxon>Bacteria</taxon>
        <taxon>Pseudomonadati</taxon>
        <taxon>Pseudomonadota</taxon>
        <taxon>Gammaproteobacteria</taxon>
        <taxon>Enterobacterales</taxon>
        <taxon>Bruguierivoracaceae</taxon>
        <taxon>Sodalis</taxon>
    </lineage>
</organism>
<keyword evidence="4" id="KW-0804">Transcription</keyword>
<dbReference type="CDD" id="cd05466">
    <property type="entry name" value="PBP2_LTTR_substrate"/>
    <property type="match status" value="1"/>
</dbReference>
<evidence type="ECO:0000256" key="3">
    <source>
        <dbReference type="ARBA" id="ARBA00023125"/>
    </source>
</evidence>
<dbReference type="Pfam" id="PF00126">
    <property type="entry name" value="HTH_1"/>
    <property type="match status" value="1"/>
</dbReference>
<dbReference type="PATRIC" id="fig|1239307.3.peg.4833"/>
<dbReference type="GO" id="GO:0003700">
    <property type="term" value="F:DNA-binding transcription factor activity"/>
    <property type="evidence" value="ECO:0007669"/>
    <property type="project" value="InterPro"/>
</dbReference>
<dbReference type="FunFam" id="1.10.10.10:FF:000001">
    <property type="entry name" value="LysR family transcriptional regulator"/>
    <property type="match status" value="1"/>
</dbReference>
<evidence type="ECO:0000313" key="6">
    <source>
        <dbReference type="EMBL" id="AHF79317.1"/>
    </source>
</evidence>
<gene>
    <name evidence="6" type="ORF">Sant_P0281</name>
</gene>
<dbReference type="SUPFAM" id="SSF53850">
    <property type="entry name" value="Periplasmic binding protein-like II"/>
    <property type="match status" value="1"/>
</dbReference>
<dbReference type="Proteomes" id="UP000019028">
    <property type="component" value="Plasmid pHS1"/>
</dbReference>
<keyword evidence="7" id="KW-1185">Reference proteome</keyword>
<dbReference type="InterPro" id="IPR000847">
    <property type="entry name" value="LysR_HTH_N"/>
</dbReference>
<dbReference type="InterPro" id="IPR036390">
    <property type="entry name" value="WH_DNA-bd_sf"/>
</dbReference>
<dbReference type="GO" id="GO:0000976">
    <property type="term" value="F:transcription cis-regulatory region binding"/>
    <property type="evidence" value="ECO:0007669"/>
    <property type="project" value="TreeGrafter"/>
</dbReference>
<reference evidence="6 7" key="1">
    <citation type="journal article" date="2014" name="Genome Biol. Evol.">
        <title>Genome degeneration and adaptation in a nascent stage of symbiosis.</title>
        <authorList>
            <person name="Oakeson K.F."/>
            <person name="Gil R."/>
            <person name="Clayton A.L."/>
            <person name="Dunn D.M."/>
            <person name="von Niederhausern A.C."/>
            <person name="Hamil C."/>
            <person name="Aoyagi A."/>
            <person name="Duval B."/>
            <person name="Baca A."/>
            <person name="Silva F.J."/>
            <person name="Vallier A."/>
            <person name="Jackson D.G."/>
            <person name="Latorre A."/>
            <person name="Weiss R.B."/>
            <person name="Heddi A."/>
            <person name="Moya A."/>
            <person name="Dale C."/>
        </authorList>
    </citation>
    <scope>NUCLEOTIDE SEQUENCE [LARGE SCALE GENOMIC DNA]</scope>
    <source>
        <strain evidence="6 7">HS1</strain>
        <plasmid evidence="7">Plasmid pHS1</plasmid>
    </source>
</reference>
<dbReference type="KEGG" id="sod:Sant_P0281"/>
<name>W0I3J8_9GAMM</name>
<keyword evidence="3" id="KW-0238">DNA-binding</keyword>
<dbReference type="RefSeq" id="WP_025424451.1">
    <property type="nucleotide sequence ID" value="NZ_CP006570.1"/>
</dbReference>
<evidence type="ECO:0000313" key="7">
    <source>
        <dbReference type="Proteomes" id="UP000019028"/>
    </source>
</evidence>
<dbReference type="HOGENOM" id="CLU_039613_6_5_6"/>
<geneLocation type="plasmid" evidence="6 7">
    <name>pHS1</name>
</geneLocation>
<dbReference type="PANTHER" id="PTHR30126">
    <property type="entry name" value="HTH-TYPE TRANSCRIPTIONAL REGULATOR"/>
    <property type="match status" value="1"/>
</dbReference>
<dbReference type="EMBL" id="CP006570">
    <property type="protein sequence ID" value="AHF79317.1"/>
    <property type="molecule type" value="Genomic_DNA"/>
</dbReference>
<dbReference type="InterPro" id="IPR005119">
    <property type="entry name" value="LysR_subst-bd"/>
</dbReference>
<keyword evidence="6" id="KW-0614">Plasmid</keyword>
<evidence type="ECO:0000259" key="5">
    <source>
        <dbReference type="PROSITE" id="PS50931"/>
    </source>
</evidence>
<evidence type="ECO:0000256" key="4">
    <source>
        <dbReference type="ARBA" id="ARBA00023163"/>
    </source>
</evidence>
<keyword evidence="2" id="KW-0805">Transcription regulation</keyword>
<protein>
    <submittedName>
        <fullName evidence="6">LysR family transcriptional regulator</fullName>
    </submittedName>
</protein>
<dbReference type="PANTHER" id="PTHR30126:SF39">
    <property type="entry name" value="HTH-TYPE TRANSCRIPTIONAL REGULATOR CYSL"/>
    <property type="match status" value="1"/>
</dbReference>
<dbReference type="SUPFAM" id="SSF46785">
    <property type="entry name" value="Winged helix' DNA-binding domain"/>
    <property type="match status" value="1"/>
</dbReference>
<dbReference type="AlphaFoldDB" id="W0I3J8"/>
<accession>W0I3J8</accession>
<proteinExistence type="inferred from homology"/>
<dbReference type="Gene3D" id="3.40.190.10">
    <property type="entry name" value="Periplasmic binding protein-like II"/>
    <property type="match status" value="2"/>
</dbReference>
<evidence type="ECO:0000256" key="2">
    <source>
        <dbReference type="ARBA" id="ARBA00023015"/>
    </source>
</evidence>
<comment type="similarity">
    <text evidence="1">Belongs to the LysR transcriptional regulatory family.</text>
</comment>
<dbReference type="Pfam" id="PF03466">
    <property type="entry name" value="LysR_substrate"/>
    <property type="match status" value="1"/>
</dbReference>